<evidence type="ECO:0000256" key="4">
    <source>
        <dbReference type="SAM" id="MobiDB-lite"/>
    </source>
</evidence>
<feature type="region of interest" description="Disordered" evidence="4">
    <location>
        <begin position="1"/>
        <end position="22"/>
    </location>
</feature>
<evidence type="ECO:0000313" key="6">
    <source>
        <dbReference type="Proteomes" id="UP001178507"/>
    </source>
</evidence>
<dbReference type="PANTHER" id="PTHR24173:SF74">
    <property type="entry name" value="ANKYRIN REPEAT DOMAIN-CONTAINING PROTEIN 16"/>
    <property type="match status" value="1"/>
</dbReference>
<dbReference type="Pfam" id="PF12796">
    <property type="entry name" value="Ank_2"/>
    <property type="match status" value="2"/>
</dbReference>
<feature type="repeat" description="ANK" evidence="3">
    <location>
        <begin position="126"/>
        <end position="158"/>
    </location>
</feature>
<accession>A0AA36JKT4</accession>
<dbReference type="AlphaFoldDB" id="A0AA36JKT4"/>
<sequence length="391" mass="41912">MPKPSLRPMSRGGSHAWEKEDLASQSGPLQLLEAIATRDMSRSQGLLMAKVDVNAVQDRYGRSALHLAALQGVVGLCRMLVSHGADTDTQDGAGNTALHVAVMNWQNLMIRILVEAQACTNILNRGNETPLMLAVNAGNMQAMQLLLEFHAQVDIDPENLAGGAGSVLLRAVQRQVLCELVELVVAAKAILDAQDEDQNSPLQLAIQLGDTRVARLLLASRADVESCNRYGRSAAHVAAAAGSVRAVRMLMDYRADLNKKDSQDQVPLQLANSATQKALRELGAYFPSRPCSPEGTPMLVEGAEWALGPKGGGIYPAGRFKIEEIKDIAKRPSSRQLNAQRSLPSLHGKQTLPQLGRKASDSNLKLAWNLDSWSRNAASGLPGDEGAGIAT</sequence>
<dbReference type="Proteomes" id="UP001178507">
    <property type="component" value="Unassembled WGS sequence"/>
</dbReference>
<keyword evidence="2 3" id="KW-0040">ANK repeat</keyword>
<dbReference type="InterPro" id="IPR002110">
    <property type="entry name" value="Ankyrin_rpt"/>
</dbReference>
<dbReference type="SMART" id="SM00248">
    <property type="entry name" value="ANK"/>
    <property type="match status" value="5"/>
</dbReference>
<feature type="region of interest" description="Disordered" evidence="4">
    <location>
        <begin position="333"/>
        <end position="358"/>
    </location>
</feature>
<evidence type="ECO:0000313" key="5">
    <source>
        <dbReference type="EMBL" id="CAJ1407426.1"/>
    </source>
</evidence>
<evidence type="ECO:0000256" key="3">
    <source>
        <dbReference type="PROSITE-ProRule" id="PRU00023"/>
    </source>
</evidence>
<dbReference type="PROSITE" id="PS50297">
    <property type="entry name" value="ANK_REP_REGION"/>
    <property type="match status" value="4"/>
</dbReference>
<keyword evidence="1" id="KW-0677">Repeat</keyword>
<dbReference type="PROSITE" id="PS50088">
    <property type="entry name" value="ANK_REPEAT"/>
    <property type="match status" value="5"/>
</dbReference>
<organism evidence="5 6">
    <name type="scientific">Effrenium voratum</name>
    <dbReference type="NCBI Taxonomy" id="2562239"/>
    <lineage>
        <taxon>Eukaryota</taxon>
        <taxon>Sar</taxon>
        <taxon>Alveolata</taxon>
        <taxon>Dinophyceae</taxon>
        <taxon>Suessiales</taxon>
        <taxon>Symbiodiniaceae</taxon>
        <taxon>Effrenium</taxon>
    </lineage>
</organism>
<evidence type="ECO:0000256" key="2">
    <source>
        <dbReference type="ARBA" id="ARBA00023043"/>
    </source>
</evidence>
<dbReference type="EMBL" id="CAUJNA010003672">
    <property type="protein sequence ID" value="CAJ1407426.1"/>
    <property type="molecule type" value="Genomic_DNA"/>
</dbReference>
<comment type="caution">
    <text evidence="5">The sequence shown here is derived from an EMBL/GenBank/DDBJ whole genome shotgun (WGS) entry which is preliminary data.</text>
</comment>
<keyword evidence="6" id="KW-1185">Reference proteome</keyword>
<name>A0AA36JKT4_9DINO</name>
<gene>
    <name evidence="5" type="ORF">EVOR1521_LOCUS29122</name>
</gene>
<feature type="compositionally biased region" description="Polar residues" evidence="4">
    <location>
        <begin position="334"/>
        <end position="343"/>
    </location>
</feature>
<dbReference type="Pfam" id="PF00023">
    <property type="entry name" value="Ank"/>
    <property type="match status" value="1"/>
</dbReference>
<evidence type="ECO:0000256" key="1">
    <source>
        <dbReference type="ARBA" id="ARBA00022737"/>
    </source>
</evidence>
<feature type="repeat" description="ANK" evidence="3">
    <location>
        <begin position="93"/>
        <end position="125"/>
    </location>
</feature>
<feature type="repeat" description="ANK" evidence="3">
    <location>
        <begin position="60"/>
        <end position="92"/>
    </location>
</feature>
<proteinExistence type="predicted"/>
<dbReference type="Gene3D" id="1.25.40.20">
    <property type="entry name" value="Ankyrin repeat-containing domain"/>
    <property type="match status" value="2"/>
</dbReference>
<reference evidence="5" key="1">
    <citation type="submission" date="2023-08" db="EMBL/GenBank/DDBJ databases">
        <authorList>
            <person name="Chen Y."/>
            <person name="Shah S."/>
            <person name="Dougan E. K."/>
            <person name="Thang M."/>
            <person name="Chan C."/>
        </authorList>
    </citation>
    <scope>NUCLEOTIDE SEQUENCE</scope>
</reference>
<dbReference type="SUPFAM" id="SSF48403">
    <property type="entry name" value="Ankyrin repeat"/>
    <property type="match status" value="1"/>
</dbReference>
<feature type="repeat" description="ANK" evidence="3">
    <location>
        <begin position="230"/>
        <end position="262"/>
    </location>
</feature>
<feature type="repeat" description="ANK" evidence="3">
    <location>
        <begin position="197"/>
        <end position="229"/>
    </location>
</feature>
<protein>
    <submittedName>
        <fullName evidence="5">Uncharacterized protein</fullName>
    </submittedName>
</protein>
<dbReference type="InterPro" id="IPR036770">
    <property type="entry name" value="Ankyrin_rpt-contain_sf"/>
</dbReference>
<dbReference type="PANTHER" id="PTHR24173">
    <property type="entry name" value="ANKYRIN REPEAT CONTAINING"/>
    <property type="match status" value="1"/>
</dbReference>